<evidence type="ECO:0000256" key="2">
    <source>
        <dbReference type="ARBA" id="ARBA00022980"/>
    </source>
</evidence>
<keyword evidence="7" id="KW-1185">Reference proteome</keyword>
<dbReference type="Gene3D" id="3.40.1370.10">
    <property type="match status" value="1"/>
</dbReference>
<evidence type="ECO:0000313" key="6">
    <source>
        <dbReference type="EMBL" id="CEI39290.1"/>
    </source>
</evidence>
<name>A0A2L2SQP6_9HYPO</name>
<dbReference type="InterPro" id="IPR045240">
    <property type="entry name" value="Ribosomal_uL4_euk/arch"/>
</dbReference>
<evidence type="ECO:0000256" key="4">
    <source>
        <dbReference type="SAM" id="MobiDB-lite"/>
    </source>
</evidence>
<dbReference type="FunFam" id="3.40.1370.10:FF:000002">
    <property type="entry name" value="60S ribosomal protein L4"/>
    <property type="match status" value="1"/>
</dbReference>
<feature type="compositionally biased region" description="Basic and acidic residues" evidence="4">
    <location>
        <begin position="463"/>
        <end position="480"/>
    </location>
</feature>
<dbReference type="OrthoDB" id="10259785at2759"/>
<dbReference type="EMBL" id="LN649232">
    <property type="protein sequence ID" value="CEI39290.1"/>
    <property type="molecule type" value="Genomic_DNA"/>
</dbReference>
<evidence type="ECO:0000256" key="1">
    <source>
        <dbReference type="ARBA" id="ARBA00010528"/>
    </source>
</evidence>
<feature type="compositionally biased region" description="Pro residues" evidence="4">
    <location>
        <begin position="563"/>
        <end position="573"/>
    </location>
</feature>
<proteinExistence type="inferred from homology"/>
<dbReference type="InterPro" id="IPR002136">
    <property type="entry name" value="Ribosomal_uL4"/>
</dbReference>
<feature type="compositionally biased region" description="Basic and acidic residues" evidence="4">
    <location>
        <begin position="136"/>
        <end position="247"/>
    </location>
</feature>
<dbReference type="GO" id="GO:0005840">
    <property type="term" value="C:ribosome"/>
    <property type="evidence" value="ECO:0007669"/>
    <property type="project" value="UniProtKB-KW"/>
</dbReference>
<feature type="compositionally biased region" description="Polar residues" evidence="4">
    <location>
        <begin position="380"/>
        <end position="391"/>
    </location>
</feature>
<dbReference type="Pfam" id="PF00573">
    <property type="entry name" value="Ribosomal_L4"/>
    <property type="match status" value="1"/>
</dbReference>
<organism evidence="6 7">
    <name type="scientific">Fusarium venenatum</name>
    <dbReference type="NCBI Taxonomy" id="56646"/>
    <lineage>
        <taxon>Eukaryota</taxon>
        <taxon>Fungi</taxon>
        <taxon>Dikarya</taxon>
        <taxon>Ascomycota</taxon>
        <taxon>Pezizomycotina</taxon>
        <taxon>Sordariomycetes</taxon>
        <taxon>Hypocreomycetidae</taxon>
        <taxon>Hypocreales</taxon>
        <taxon>Nectriaceae</taxon>
        <taxon>Fusarium</taxon>
    </lineage>
</organism>
<sequence>MGESFDIQNLLQTGYFTTSRAKSPKPPPSQIEDRPSSQPPAQQQPYQLPYYPLIPRPKSAVPARVPKVRPPPPSVEDEEVSLKREHGASISTNQEEETPSRGEAEQNPVIMEVHEYNPERRFVILTGSSSGSEGGETDRKSGPDRRSEPERKAEGHRRTESGKKSEPERKNELESKPPRVERFERPERSERAERQERPERVERLEKPERSERNERVDRQDRPERSERIERNDRPERIERAERQERPMSDTYTDARSSRRYDASLKANASTTRERSRPPLEKRRSRQDLPRLETEFRDDQLPEKYRTRPSVSASSRYEQPPARPPKIPVDPLLAPEIIKSSASGRDQAYYGQSQSAARRSPTRPNNVSSMPGERRYESSHTRNSSTASTTKRTTVESEKSTRPLSKERVGEAPTRPLSKERADEKPSRPLSKEGRPLSKEGRPLSKEGPKVESPYRSEYASRSSRKENSPPYSRPEREDYGRASTFPSREPVRESTTRRDDRRDGRDDRGDDSRSGDDHPKGPRELHPRRKKSVVLSDERDSQPKLEKVDAPSGPREKIRGPTIPVPIPIPIPIPNGSTPSSEVPPSIRPASTFPITRDHHPLPERPKSELPYPMDDDPLVDPFDVRGNAERIGRSQSRYDGDSVVSMPSMPAPIPSGPGTSLDSRPASAFPSTNRPPPSAQSWQPPAFDPIRDGVRLEKPVGSVRRHSEHQEATGVTTFPECRRKHPVAGLVDWLTLPRTDFNICPDCYGSVFAKTQYRNPFQPMLRPTSQPISCDFGVGPWYRIAWLLTLKNELPDLRLFHDVANAITATKSLPCPGDRVTARNWQTLWNPYTRQPVYDFTVCPQCVKTIHALFPNLTGIFIPVDSRSEPTRGLCALRFKPKRKRFVMYFDALETTSDQARREQEEPDLNTLAQDIEKMAAVSECQEDKPMVNGHWHIMQFLQQFTVCGECFDEVVRPSIKDDNVIARNFYMKPQKLPLATCQLYSNRMRDIFKKACRWNDPKYLEAKVLERLDVEAMIHDKLARLERSSEDENWVEEQVDKYIQEWKRCSSSAISTVFHVTCAYVGGSSTPPGGSVRVSSSHQSAVSAKLPKVKFREPCNLPLLSKFRRRTTPEVQVSTFTMASRPTVTILGKDGAPTGATHAIPAVFTSPIRPDIVQQVHTGMAKNKRQPYSVSEKAGHQTSAESWGTGRAVARIPRVSGGGTHRAGQAAFGNMCRSGRMFAPTKIWRKWHVRVSVGQKRYAVCSALAASAAVPLLQARGHQVNSVPEVPLVIDSAVFEAAAIAKTSAALGLLKAVGAAEDVSKVKNSKKLRAGKGKLRGRRHRQRRGPLVIYSPETDGKELITAFRNITGVETCPVTALNLLQLAPGGHLGRFIVWTSGAFKALDSIYGSTTEASTHKRDFLLPSNVVSQADLTRLINSSEIQSSINAPKGDAITRRSAVQKKNPLKNKQVMLRLNPYATVFAQEAQKKQN</sequence>
<dbReference type="STRING" id="56646.A0A2L2SQP6"/>
<dbReference type="InterPro" id="IPR025755">
    <property type="entry name" value="Ribos_uL4_C_dom"/>
</dbReference>
<protein>
    <recommendedName>
        <fullName evidence="5">Large ribosomal subunit protein uL4 C-terminal domain-containing protein</fullName>
    </recommendedName>
</protein>
<feature type="compositionally biased region" description="Basic and acidic residues" evidence="4">
    <location>
        <begin position="536"/>
        <end position="559"/>
    </location>
</feature>
<evidence type="ECO:0000313" key="7">
    <source>
        <dbReference type="Proteomes" id="UP000245910"/>
    </source>
</evidence>
<feature type="compositionally biased region" description="Basic and acidic residues" evidence="4">
    <location>
        <begin position="623"/>
        <end position="641"/>
    </location>
</feature>
<dbReference type="GO" id="GO:0006412">
    <property type="term" value="P:translation"/>
    <property type="evidence" value="ECO:0007669"/>
    <property type="project" value="InterPro"/>
</dbReference>
<dbReference type="PANTHER" id="PTHR19431">
    <property type="entry name" value="60S RIBOSOMAL PROTEIN L4"/>
    <property type="match status" value="1"/>
</dbReference>
<feature type="compositionally biased region" description="Basic and acidic residues" evidence="4">
    <location>
        <begin position="596"/>
        <end position="608"/>
    </location>
</feature>
<keyword evidence="3" id="KW-0687">Ribonucleoprotein</keyword>
<keyword evidence="2" id="KW-0689">Ribosomal protein</keyword>
<evidence type="ECO:0000259" key="5">
    <source>
        <dbReference type="Pfam" id="PF14374"/>
    </source>
</evidence>
<comment type="similarity">
    <text evidence="1">Belongs to the universal ribosomal protein uL4 family.</text>
</comment>
<evidence type="ECO:0000256" key="3">
    <source>
        <dbReference type="ARBA" id="ARBA00023274"/>
    </source>
</evidence>
<feature type="compositionally biased region" description="Basic and acidic residues" evidence="4">
    <location>
        <begin position="416"/>
        <end position="454"/>
    </location>
</feature>
<feature type="compositionally biased region" description="Low complexity" evidence="4">
    <location>
        <begin position="39"/>
        <end position="65"/>
    </location>
</feature>
<feature type="compositionally biased region" description="Basic and acidic residues" evidence="4">
    <location>
        <begin position="271"/>
        <end position="305"/>
    </location>
</feature>
<accession>A0A2L2SQP6</accession>
<feature type="compositionally biased region" description="Basic and acidic residues" evidence="4">
    <location>
        <begin position="112"/>
        <end position="122"/>
    </location>
</feature>
<dbReference type="InterPro" id="IPR023574">
    <property type="entry name" value="Ribosomal_uL4_dom_sf"/>
</dbReference>
<dbReference type="SUPFAM" id="SSF52166">
    <property type="entry name" value="Ribosomal protein L4"/>
    <property type="match status" value="1"/>
</dbReference>
<feature type="compositionally biased region" description="Basic and acidic residues" evidence="4">
    <location>
        <begin position="489"/>
        <end position="525"/>
    </location>
</feature>
<feature type="region of interest" description="Disordered" evidence="4">
    <location>
        <begin position="1169"/>
        <end position="1191"/>
    </location>
</feature>
<feature type="compositionally biased region" description="Basic and acidic residues" evidence="4">
    <location>
        <begin position="392"/>
        <end position="409"/>
    </location>
</feature>
<reference evidence="7" key="1">
    <citation type="submission" date="2014-10" db="EMBL/GenBank/DDBJ databases">
        <authorList>
            <person name="King R."/>
        </authorList>
    </citation>
    <scope>NUCLEOTIDE SEQUENCE [LARGE SCALE GENOMIC DNA]</scope>
    <source>
        <strain evidence="7">A3/5</strain>
    </source>
</reference>
<feature type="domain" description="Large ribosomal subunit protein uL4 C-terminal" evidence="5">
    <location>
        <begin position="1404"/>
        <end position="1474"/>
    </location>
</feature>
<dbReference type="GO" id="GO:1990904">
    <property type="term" value="C:ribonucleoprotein complex"/>
    <property type="evidence" value="ECO:0007669"/>
    <property type="project" value="UniProtKB-KW"/>
</dbReference>
<dbReference type="Pfam" id="PF14374">
    <property type="entry name" value="Ribos_L4_asso_C"/>
    <property type="match status" value="1"/>
</dbReference>
<feature type="compositionally biased region" description="Polar residues" evidence="4">
    <location>
        <begin position="339"/>
        <end position="368"/>
    </location>
</feature>
<feature type="compositionally biased region" description="Polar residues" evidence="4">
    <location>
        <begin position="1"/>
        <end position="21"/>
    </location>
</feature>
<dbReference type="Proteomes" id="UP000245910">
    <property type="component" value="Chromosome IIII"/>
</dbReference>
<dbReference type="GO" id="GO:0003735">
    <property type="term" value="F:structural constituent of ribosome"/>
    <property type="evidence" value="ECO:0007669"/>
    <property type="project" value="InterPro"/>
</dbReference>
<feature type="region of interest" description="Disordered" evidence="4">
    <location>
        <begin position="1"/>
        <end position="689"/>
    </location>
</feature>